<evidence type="ECO:0000313" key="4">
    <source>
        <dbReference type="RefSeq" id="XP_065646879.1"/>
    </source>
</evidence>
<dbReference type="GeneID" id="105845804"/>
<dbReference type="PROSITE" id="PS50297">
    <property type="entry name" value="ANK_REP_REGION"/>
    <property type="match status" value="1"/>
</dbReference>
<feature type="repeat" description="ANK" evidence="1">
    <location>
        <begin position="346"/>
        <end position="378"/>
    </location>
</feature>
<evidence type="ECO:0000256" key="1">
    <source>
        <dbReference type="PROSITE-ProRule" id="PRU00023"/>
    </source>
</evidence>
<name>A0ABM4BD50_HYDVU</name>
<keyword evidence="3" id="KW-1185">Reference proteome</keyword>
<dbReference type="PANTHER" id="PTHR46899:SF3">
    <property type="entry name" value="PROTEIN PHOSPHATASE 1 REGULATORY SUBUNIT 27"/>
    <property type="match status" value="1"/>
</dbReference>
<dbReference type="InterPro" id="IPR036770">
    <property type="entry name" value="Ankyrin_rpt-contain_sf"/>
</dbReference>
<evidence type="ECO:0000313" key="3">
    <source>
        <dbReference type="Proteomes" id="UP001652625"/>
    </source>
</evidence>
<organism evidence="3 4">
    <name type="scientific">Hydra vulgaris</name>
    <name type="common">Hydra</name>
    <name type="synonym">Hydra attenuata</name>
    <dbReference type="NCBI Taxonomy" id="6087"/>
    <lineage>
        <taxon>Eukaryota</taxon>
        <taxon>Metazoa</taxon>
        <taxon>Cnidaria</taxon>
        <taxon>Hydrozoa</taxon>
        <taxon>Hydroidolina</taxon>
        <taxon>Anthoathecata</taxon>
        <taxon>Aplanulata</taxon>
        <taxon>Hydridae</taxon>
        <taxon>Hydra</taxon>
    </lineage>
</organism>
<dbReference type="Gene3D" id="1.25.40.20">
    <property type="entry name" value="Ankyrin repeat-containing domain"/>
    <property type="match status" value="1"/>
</dbReference>
<sequence length="429" mass="48863">MKKSFQNSQVNCVTEVATNQYGDLNNNCFKISSEMHEKLKEIPEKYFYCNEESDSELNHYDSRKNSKENDFFKKSEVIEDFSTLSKILPNGAIISIPRNRKLGRQSSKSEFTPSLSSKKTNSAHKRHHHLLTTKSTITTNYRRSSKKEKTLQRQNGFIEEYDKYPKNHLEKHIDKKEACIMNDNVRKISKSENDLDKKFSNLVLIEKRINHIKQESRDDLEISKSNVDPDKGTWTGHKTISEACINENENQSVSIKKVPKKPIKSDSFKYHSQENETKVIKRKIGVLGHMPSMRNEITKFLVNTNKKNKSKDNGSLLRSAVRSFDKKKLMELLSNGATDVNDASLKGITALHEAAVDGNILFIKILLEHGADISKCDIEGFSALDYSVLAGHFECAAYLVSQGARTDRIQDGILDVKSSTSSRFQNPSY</sequence>
<evidence type="ECO:0000256" key="2">
    <source>
        <dbReference type="SAM" id="MobiDB-lite"/>
    </source>
</evidence>
<protein>
    <submittedName>
        <fullName evidence="4">BCL-6 corepressor-like protein 1 isoform X2</fullName>
    </submittedName>
</protein>
<keyword evidence="1" id="KW-0040">ANK repeat</keyword>
<accession>A0ABM4BD50</accession>
<reference evidence="3" key="1">
    <citation type="submission" date="2025-05" db="UniProtKB">
        <authorList>
            <consortium name="RefSeq"/>
        </authorList>
    </citation>
    <scope>NUCLEOTIDE SEQUENCE [LARGE SCALE GENOMIC DNA]</scope>
</reference>
<feature type="region of interest" description="Disordered" evidence="2">
    <location>
        <begin position="100"/>
        <end position="126"/>
    </location>
</feature>
<dbReference type="Proteomes" id="UP001652625">
    <property type="component" value="Chromosome 02"/>
</dbReference>
<dbReference type="RefSeq" id="XP_065646879.1">
    <property type="nucleotide sequence ID" value="XM_065790807.1"/>
</dbReference>
<feature type="compositionally biased region" description="Polar residues" evidence="2">
    <location>
        <begin position="104"/>
        <end position="120"/>
    </location>
</feature>
<dbReference type="SMART" id="SM00248">
    <property type="entry name" value="ANK"/>
    <property type="match status" value="3"/>
</dbReference>
<dbReference type="InterPro" id="IPR053080">
    <property type="entry name" value="PP1_regulatory_subunit_27"/>
</dbReference>
<dbReference type="InterPro" id="IPR002110">
    <property type="entry name" value="Ankyrin_rpt"/>
</dbReference>
<dbReference type="PANTHER" id="PTHR46899">
    <property type="entry name" value="PROTEIN PHOSPHATASE 1 REGULATORY SUBUNIT 27"/>
    <property type="match status" value="1"/>
</dbReference>
<dbReference type="PROSITE" id="PS50088">
    <property type="entry name" value="ANK_REPEAT"/>
    <property type="match status" value="1"/>
</dbReference>
<reference evidence="4" key="2">
    <citation type="submission" date="2025-08" db="UniProtKB">
        <authorList>
            <consortium name="RefSeq"/>
        </authorList>
    </citation>
    <scope>IDENTIFICATION</scope>
</reference>
<gene>
    <name evidence="4" type="primary">LOC105845804</name>
</gene>
<dbReference type="SUPFAM" id="SSF48403">
    <property type="entry name" value="Ankyrin repeat"/>
    <property type="match status" value="1"/>
</dbReference>
<proteinExistence type="predicted"/>
<dbReference type="Pfam" id="PF12796">
    <property type="entry name" value="Ank_2"/>
    <property type="match status" value="1"/>
</dbReference>